<name>A0A0F7LBJ6_9VIRU</name>
<protein>
    <submittedName>
        <fullName evidence="1">Uncharacterized protein</fullName>
    </submittedName>
</protein>
<reference evidence="1" key="1">
    <citation type="journal article" date="2015" name="Front. Microbiol.">
        <title>Combining genomic sequencing methods to explore viral diversity and reveal potential virus-host interactions.</title>
        <authorList>
            <person name="Chow C.E."/>
            <person name="Winget D.M."/>
            <person name="White R.A.III."/>
            <person name="Hallam S.J."/>
            <person name="Suttle C.A."/>
        </authorList>
    </citation>
    <scope>NUCLEOTIDE SEQUENCE</scope>
    <source>
        <strain evidence="1">Oxic3_2</strain>
    </source>
</reference>
<dbReference type="EMBL" id="KR029608">
    <property type="protein sequence ID" value="AKH48747.1"/>
    <property type="molecule type" value="Genomic_DNA"/>
</dbReference>
<reference evidence="1" key="2">
    <citation type="submission" date="2015-03" db="EMBL/GenBank/DDBJ databases">
        <authorList>
            <person name="Chow C.-E.T."/>
            <person name="Winget D.M."/>
            <person name="White R.A.III."/>
            <person name="Hallam S.J."/>
            <person name="Suttle C.A."/>
        </authorList>
    </citation>
    <scope>NUCLEOTIDE SEQUENCE</scope>
    <source>
        <strain evidence="1">Oxic3_2</strain>
    </source>
</reference>
<accession>A0A0F7LBJ6</accession>
<sequence>MLHYKRLRQQQSHFLMLTVVVSIMVKQLQLSLQTELQKLILPEQLTTMLITNLMLMVALMTKHPH</sequence>
<proteinExistence type="predicted"/>
<evidence type="ECO:0000313" key="1">
    <source>
        <dbReference type="EMBL" id="AKH48747.1"/>
    </source>
</evidence>
<organism evidence="1">
    <name type="scientific">uncultured marine virus</name>
    <dbReference type="NCBI Taxonomy" id="186617"/>
    <lineage>
        <taxon>Viruses</taxon>
        <taxon>environmental samples</taxon>
    </lineage>
</organism>